<feature type="chain" id="PRO_5039101047" evidence="1">
    <location>
        <begin position="22"/>
        <end position="514"/>
    </location>
</feature>
<dbReference type="AlphaFoldDB" id="A0A097AQW6"/>
<dbReference type="InterPro" id="IPR039424">
    <property type="entry name" value="SBP_5"/>
</dbReference>
<dbReference type="PROSITE" id="PS51257">
    <property type="entry name" value="PROKAR_LIPOPROTEIN"/>
    <property type="match status" value="1"/>
</dbReference>
<proteinExistence type="predicted"/>
<reference evidence="4" key="1">
    <citation type="journal article" date="2015" name="Genome Announc.">
        <title>Whole-Genome Sequences of 80 Environmental and Clinical Isolates of Burkholderia pseudomallei.</title>
        <authorList>
            <person name="Johnson S.L."/>
            <person name="Baker A.L."/>
            <person name="Chain P.S."/>
            <person name="Currie B.J."/>
            <person name="Daligault H.E."/>
            <person name="Davenport K.W."/>
            <person name="Davis C.B."/>
            <person name="Inglis T.J."/>
            <person name="Kaestli M."/>
            <person name="Koren S."/>
            <person name="Mayo M."/>
            <person name="Merritt A.J."/>
            <person name="Price E.P."/>
            <person name="Sarovich D.S."/>
            <person name="Warner J."/>
            <person name="Rosovitz M.J."/>
        </authorList>
    </citation>
    <scope>NUCLEOTIDE SEQUENCE [LARGE SCALE GENOMIC DNA]</scope>
    <source>
        <strain evidence="4">DSM 2030</strain>
    </source>
</reference>
<dbReference type="OrthoDB" id="9796817at2"/>
<dbReference type="GO" id="GO:0015833">
    <property type="term" value="P:peptide transport"/>
    <property type="evidence" value="ECO:0007669"/>
    <property type="project" value="TreeGrafter"/>
</dbReference>
<dbReference type="Gene3D" id="3.40.190.10">
    <property type="entry name" value="Periplasmic binding protein-like II"/>
    <property type="match status" value="1"/>
</dbReference>
<dbReference type="CDD" id="cd08490">
    <property type="entry name" value="PBP2_NikA_DppA_OppA_like_3"/>
    <property type="match status" value="1"/>
</dbReference>
<dbReference type="PANTHER" id="PTHR30290:SF81">
    <property type="entry name" value="OLIGOPEPTIDE-BINDING PROTEIN OPPA"/>
    <property type="match status" value="1"/>
</dbReference>
<dbReference type="HOGENOM" id="CLU_017028_7_5_9"/>
<dbReference type="InterPro" id="IPR000914">
    <property type="entry name" value="SBP_5_dom"/>
</dbReference>
<dbReference type="PANTHER" id="PTHR30290">
    <property type="entry name" value="PERIPLASMIC BINDING COMPONENT OF ABC TRANSPORTER"/>
    <property type="match status" value="1"/>
</dbReference>
<dbReference type="GO" id="GO:0043190">
    <property type="term" value="C:ATP-binding cassette (ABC) transporter complex"/>
    <property type="evidence" value="ECO:0007669"/>
    <property type="project" value="InterPro"/>
</dbReference>
<dbReference type="SUPFAM" id="SSF53850">
    <property type="entry name" value="Periplasmic binding protein-like II"/>
    <property type="match status" value="1"/>
</dbReference>
<keyword evidence="4" id="KW-1185">Reference proteome</keyword>
<evidence type="ECO:0000313" key="4">
    <source>
        <dbReference type="Proteomes" id="UP000029669"/>
    </source>
</evidence>
<dbReference type="EMBL" id="CP009170">
    <property type="protein sequence ID" value="AIS52209.1"/>
    <property type="molecule type" value="Genomic_DNA"/>
</dbReference>
<dbReference type="RefSeq" id="WP_049685002.1">
    <property type="nucleotide sequence ID" value="NZ_CP009170.1"/>
</dbReference>
<dbReference type="eggNOG" id="COG0747">
    <property type="taxonomic scope" value="Bacteria"/>
</dbReference>
<dbReference type="KEGG" id="tki:TKV_c10330"/>
<feature type="signal peptide" evidence="1">
    <location>
        <begin position="1"/>
        <end position="21"/>
    </location>
</feature>
<dbReference type="Proteomes" id="UP000029669">
    <property type="component" value="Chromosome"/>
</dbReference>
<accession>A0A097AQW6</accession>
<organism evidence="3 4">
    <name type="scientific">Thermoanaerobacter kivui</name>
    <name type="common">Acetogenium kivui</name>
    <dbReference type="NCBI Taxonomy" id="2325"/>
    <lineage>
        <taxon>Bacteria</taxon>
        <taxon>Bacillati</taxon>
        <taxon>Bacillota</taxon>
        <taxon>Clostridia</taxon>
        <taxon>Thermoanaerobacterales</taxon>
        <taxon>Thermoanaerobacteraceae</taxon>
        <taxon>Thermoanaerobacter</taxon>
    </lineage>
</organism>
<dbReference type="Gene3D" id="3.10.105.10">
    <property type="entry name" value="Dipeptide-binding Protein, Domain 3"/>
    <property type="match status" value="1"/>
</dbReference>
<feature type="domain" description="Solute-binding protein family 5" evidence="2">
    <location>
        <begin position="81"/>
        <end position="439"/>
    </location>
</feature>
<evidence type="ECO:0000313" key="3">
    <source>
        <dbReference type="EMBL" id="AIS52209.1"/>
    </source>
</evidence>
<gene>
    <name evidence="3" type="primary">gsiB1</name>
    <name evidence="3" type="ORF">TKV_c10330</name>
</gene>
<sequence>MRLKKCLIVLVAFCALLLLLAGCTAKVSEKTGNKGETENKTLAIGLAQFPGNLDPADQYNGWYVVKFGVGETLVKIGKDMKVEPWLAETWKKVDDLTWQIKIRDNVIFHNGTKVTGEAVKASLERTVAMNKRASQLLDIASIEVNGNEITVKNNRPNPSFIPTLADPFAVIVDVAAARAMGEEFAKKPVATGPFKIKGYAKDVEVVVEKNDNYWGSKPKLDEVVFKFIPDSNTRVMALQAGEIQVADNIPAESVGSIVKAGSYQILSGSSLRTHMLIFNVTKPGLDDVNVRKAINMAINREDLANKVMKESAIPATGPFPHVLPFGGGELKGYAYQPEEAKKLLDAAGWKPGPDGVRRKNDRKLEFSVLCYKNRPELPVLLEAIQAELKEIGVKINIINVENIGEALKKDFDATIYSLNTAPYGDPQYLLETVFKTGAASNFGKYSNPGLDSLIDSLKTEFDVQKRNSIAREAQQIVLGDAAFAFLVYPKCFLAVSDEVEGIQVFPSDFIIYII</sequence>
<evidence type="ECO:0000259" key="2">
    <source>
        <dbReference type="Pfam" id="PF00496"/>
    </source>
</evidence>
<name>A0A097AQW6_THEKI</name>
<dbReference type="Pfam" id="PF00496">
    <property type="entry name" value="SBP_bac_5"/>
    <property type="match status" value="1"/>
</dbReference>
<dbReference type="GO" id="GO:1904680">
    <property type="term" value="F:peptide transmembrane transporter activity"/>
    <property type="evidence" value="ECO:0007669"/>
    <property type="project" value="TreeGrafter"/>
</dbReference>
<dbReference type="PIRSF" id="PIRSF002741">
    <property type="entry name" value="MppA"/>
    <property type="match status" value="1"/>
</dbReference>
<dbReference type="GO" id="GO:0042597">
    <property type="term" value="C:periplasmic space"/>
    <property type="evidence" value="ECO:0007669"/>
    <property type="project" value="UniProtKB-ARBA"/>
</dbReference>
<dbReference type="STRING" id="2325.TKV_c10330"/>
<evidence type="ECO:0000256" key="1">
    <source>
        <dbReference type="SAM" id="SignalP"/>
    </source>
</evidence>
<keyword evidence="1" id="KW-0732">Signal</keyword>
<dbReference type="InterPro" id="IPR030678">
    <property type="entry name" value="Peptide/Ni-bd"/>
</dbReference>
<protein>
    <submittedName>
        <fullName evidence="3">Glutathione-binding protein GsiB</fullName>
    </submittedName>
</protein>